<dbReference type="GO" id="GO:0003723">
    <property type="term" value="F:RNA binding"/>
    <property type="evidence" value="ECO:0007669"/>
    <property type="project" value="InterPro"/>
</dbReference>
<sequence length="187" mass="21384">MVKNLTGGNKSKGMARKNTNNDKEKITRTSVNELEVYAIVEKYHGNKMCDVLCIDGESRLCHIRGKFSGKGKRDNTVAKNTWVLVGIRDYETVKDGKKANCDLLEVYNDKEKETLKSTVKADWSLFTKMEMANSFNEVVEESVFQFMDKTTEDHLNLMKASLSIDKENSSKVEEQEPEEDWIDVNDI</sequence>
<name>A0A6C0IKI1_9ZZZZ</name>
<evidence type="ECO:0000256" key="1">
    <source>
        <dbReference type="SAM" id="MobiDB-lite"/>
    </source>
</evidence>
<dbReference type="InterPro" id="IPR001253">
    <property type="entry name" value="TIF_eIF-1A"/>
</dbReference>
<feature type="compositionally biased region" description="Acidic residues" evidence="1">
    <location>
        <begin position="175"/>
        <end position="187"/>
    </location>
</feature>
<dbReference type="SMART" id="SM00652">
    <property type="entry name" value="eIF1a"/>
    <property type="match status" value="1"/>
</dbReference>
<dbReference type="SUPFAM" id="SSF50249">
    <property type="entry name" value="Nucleic acid-binding proteins"/>
    <property type="match status" value="1"/>
</dbReference>
<reference evidence="3" key="1">
    <citation type="journal article" date="2020" name="Nature">
        <title>Giant virus diversity and host interactions through global metagenomics.</title>
        <authorList>
            <person name="Schulz F."/>
            <person name="Roux S."/>
            <person name="Paez-Espino D."/>
            <person name="Jungbluth S."/>
            <person name="Walsh D.A."/>
            <person name="Denef V.J."/>
            <person name="McMahon K.D."/>
            <person name="Konstantinidis K.T."/>
            <person name="Eloe-Fadrosh E.A."/>
            <person name="Kyrpides N.C."/>
            <person name="Woyke T."/>
        </authorList>
    </citation>
    <scope>NUCLEOTIDE SEQUENCE</scope>
    <source>
        <strain evidence="3">GVMAG-M-3300023184-86</strain>
    </source>
</reference>
<dbReference type="EMBL" id="MN740174">
    <property type="protein sequence ID" value="QHT92023.1"/>
    <property type="molecule type" value="Genomic_DNA"/>
</dbReference>
<proteinExistence type="predicted"/>
<evidence type="ECO:0000313" key="3">
    <source>
        <dbReference type="EMBL" id="QHT92023.1"/>
    </source>
</evidence>
<evidence type="ECO:0000259" key="2">
    <source>
        <dbReference type="PROSITE" id="PS50832"/>
    </source>
</evidence>
<feature type="domain" description="S1-like" evidence="2">
    <location>
        <begin position="24"/>
        <end position="108"/>
    </location>
</feature>
<dbReference type="InterPro" id="IPR006196">
    <property type="entry name" value="RNA-binding_domain_S1_IF1"/>
</dbReference>
<dbReference type="Pfam" id="PF01176">
    <property type="entry name" value="eIF-1a"/>
    <property type="match status" value="1"/>
</dbReference>
<protein>
    <recommendedName>
        <fullName evidence="2">S1-like domain-containing protein</fullName>
    </recommendedName>
</protein>
<dbReference type="AlphaFoldDB" id="A0A6C0IKI1"/>
<feature type="region of interest" description="Disordered" evidence="1">
    <location>
        <begin position="1"/>
        <end position="24"/>
    </location>
</feature>
<dbReference type="GO" id="GO:0003743">
    <property type="term" value="F:translation initiation factor activity"/>
    <property type="evidence" value="ECO:0007669"/>
    <property type="project" value="InterPro"/>
</dbReference>
<dbReference type="PROSITE" id="PS50832">
    <property type="entry name" value="S1_IF1_TYPE"/>
    <property type="match status" value="1"/>
</dbReference>
<feature type="region of interest" description="Disordered" evidence="1">
    <location>
        <begin position="166"/>
        <end position="187"/>
    </location>
</feature>
<organism evidence="3">
    <name type="scientific">viral metagenome</name>
    <dbReference type="NCBI Taxonomy" id="1070528"/>
    <lineage>
        <taxon>unclassified sequences</taxon>
        <taxon>metagenomes</taxon>
        <taxon>organismal metagenomes</taxon>
    </lineage>
</organism>
<accession>A0A6C0IKI1</accession>
<dbReference type="PANTHER" id="PTHR21668">
    <property type="entry name" value="EIF-1A"/>
    <property type="match status" value="1"/>
</dbReference>
<dbReference type="Gene3D" id="2.40.50.140">
    <property type="entry name" value="Nucleic acid-binding proteins"/>
    <property type="match status" value="1"/>
</dbReference>
<dbReference type="InterPro" id="IPR012340">
    <property type="entry name" value="NA-bd_OB-fold"/>
</dbReference>